<dbReference type="Proteomes" id="UP000181909">
    <property type="component" value="Unassembled WGS sequence"/>
</dbReference>
<accession>A0A1K1XYS1</accession>
<evidence type="ECO:0000256" key="1">
    <source>
        <dbReference type="SAM" id="Phobius"/>
    </source>
</evidence>
<evidence type="ECO:0000313" key="3">
    <source>
        <dbReference type="Proteomes" id="UP000181909"/>
    </source>
</evidence>
<dbReference type="OrthoDB" id="9960940at2"/>
<proteinExistence type="predicted"/>
<sequence>MSPTHTAMLLMAVALAVISACLVAGIAFAVARWGGAPAPEAVARSGKAFATALTVISAVVAVVATALK</sequence>
<dbReference type="AlphaFoldDB" id="A0A1K1XYS1"/>
<gene>
    <name evidence="2" type="ORF">SAMN02787144_100415</name>
</gene>
<name>A0A1K1XYS1_STRAR</name>
<organism evidence="2 3">
    <name type="scientific">Streptomyces atratus</name>
    <dbReference type="NCBI Taxonomy" id="1893"/>
    <lineage>
        <taxon>Bacteria</taxon>
        <taxon>Bacillati</taxon>
        <taxon>Actinomycetota</taxon>
        <taxon>Actinomycetes</taxon>
        <taxon>Kitasatosporales</taxon>
        <taxon>Streptomycetaceae</taxon>
        <taxon>Streptomyces</taxon>
    </lineage>
</organism>
<dbReference type="RefSeq" id="WP_143166465.1">
    <property type="nucleotide sequence ID" value="NZ_CP108276.1"/>
</dbReference>
<keyword evidence="1" id="KW-1133">Transmembrane helix</keyword>
<evidence type="ECO:0000313" key="2">
    <source>
        <dbReference type="EMBL" id="SFX54775.1"/>
    </source>
</evidence>
<feature type="transmembrane region" description="Helical" evidence="1">
    <location>
        <begin position="7"/>
        <end position="28"/>
    </location>
</feature>
<keyword evidence="1" id="KW-0472">Membrane</keyword>
<feature type="transmembrane region" description="Helical" evidence="1">
    <location>
        <begin position="48"/>
        <end position="67"/>
    </location>
</feature>
<protein>
    <submittedName>
        <fullName evidence="2">Uncharacterized protein</fullName>
    </submittedName>
</protein>
<keyword evidence="1" id="KW-0812">Transmembrane</keyword>
<reference evidence="2 3" key="1">
    <citation type="submission" date="2016-11" db="EMBL/GenBank/DDBJ databases">
        <authorList>
            <person name="Jaros S."/>
            <person name="Januszkiewicz K."/>
            <person name="Wedrychowicz H."/>
        </authorList>
    </citation>
    <scope>NUCLEOTIDE SEQUENCE [LARGE SCALE GENOMIC DNA]</scope>
    <source>
        <strain evidence="2 3">OK807</strain>
    </source>
</reference>
<dbReference type="STRING" id="1893.SAMN02787144_100415"/>
<dbReference type="EMBL" id="FPJO01000004">
    <property type="protein sequence ID" value="SFX54775.1"/>
    <property type="molecule type" value="Genomic_DNA"/>
</dbReference>